<proteinExistence type="predicted"/>
<evidence type="ECO:0008006" key="3">
    <source>
        <dbReference type="Google" id="ProtNLM"/>
    </source>
</evidence>
<protein>
    <recommendedName>
        <fullName evidence="3">Reverse transcriptase domain-containing protein</fullName>
    </recommendedName>
</protein>
<sequence length="119" mass="13751">MDELFVKWLLYADTQVKPLVCEFQAIVNKMNESIIKRGMKVNVSKTEVMLLKKAKVRLNAIDMEGERVEQVKEFVYFDSLFTNDGKYDRDIETRVYAKNKMNGASLAIIISKSVSRQAH</sequence>
<gene>
    <name evidence="1" type="ORF">EVAR_26064_1</name>
</gene>
<accession>A0A4C1VQN8</accession>
<dbReference type="OrthoDB" id="425681at2759"/>
<dbReference type="EMBL" id="BGZK01000390">
    <property type="protein sequence ID" value="GBP40983.1"/>
    <property type="molecule type" value="Genomic_DNA"/>
</dbReference>
<reference evidence="1 2" key="1">
    <citation type="journal article" date="2019" name="Commun. Biol.">
        <title>The bagworm genome reveals a unique fibroin gene that provides high tensile strength.</title>
        <authorList>
            <person name="Kono N."/>
            <person name="Nakamura H."/>
            <person name="Ohtoshi R."/>
            <person name="Tomita M."/>
            <person name="Numata K."/>
            <person name="Arakawa K."/>
        </authorList>
    </citation>
    <scope>NUCLEOTIDE SEQUENCE [LARGE SCALE GENOMIC DNA]</scope>
</reference>
<keyword evidence="2" id="KW-1185">Reference proteome</keyword>
<evidence type="ECO:0000313" key="2">
    <source>
        <dbReference type="Proteomes" id="UP000299102"/>
    </source>
</evidence>
<dbReference type="AlphaFoldDB" id="A0A4C1VQN8"/>
<dbReference type="Proteomes" id="UP000299102">
    <property type="component" value="Unassembled WGS sequence"/>
</dbReference>
<evidence type="ECO:0000313" key="1">
    <source>
        <dbReference type="EMBL" id="GBP40983.1"/>
    </source>
</evidence>
<organism evidence="1 2">
    <name type="scientific">Eumeta variegata</name>
    <name type="common">Bagworm moth</name>
    <name type="synonym">Eumeta japonica</name>
    <dbReference type="NCBI Taxonomy" id="151549"/>
    <lineage>
        <taxon>Eukaryota</taxon>
        <taxon>Metazoa</taxon>
        <taxon>Ecdysozoa</taxon>
        <taxon>Arthropoda</taxon>
        <taxon>Hexapoda</taxon>
        <taxon>Insecta</taxon>
        <taxon>Pterygota</taxon>
        <taxon>Neoptera</taxon>
        <taxon>Endopterygota</taxon>
        <taxon>Lepidoptera</taxon>
        <taxon>Glossata</taxon>
        <taxon>Ditrysia</taxon>
        <taxon>Tineoidea</taxon>
        <taxon>Psychidae</taxon>
        <taxon>Oiketicinae</taxon>
        <taxon>Eumeta</taxon>
    </lineage>
</organism>
<comment type="caution">
    <text evidence="1">The sequence shown here is derived from an EMBL/GenBank/DDBJ whole genome shotgun (WGS) entry which is preliminary data.</text>
</comment>
<name>A0A4C1VQN8_EUMVA</name>